<organism evidence="2 3">
    <name type="scientific">Pelagihabitans pacificus</name>
    <dbReference type="NCBI Taxonomy" id="2696054"/>
    <lineage>
        <taxon>Bacteria</taxon>
        <taxon>Pseudomonadati</taxon>
        <taxon>Bacteroidota</taxon>
        <taxon>Flavobacteriia</taxon>
        <taxon>Flavobacteriales</taxon>
        <taxon>Flavobacteriaceae</taxon>
        <taxon>Pelagihabitans</taxon>
    </lineage>
</organism>
<keyword evidence="3" id="KW-1185">Reference proteome</keyword>
<protein>
    <submittedName>
        <fullName evidence="2">Porin family protein</fullName>
    </submittedName>
</protein>
<dbReference type="Proteomes" id="UP000707206">
    <property type="component" value="Unassembled WGS sequence"/>
</dbReference>
<accession>A0A967AUR0</accession>
<reference evidence="2" key="2">
    <citation type="submission" date="2020-03" db="EMBL/GenBank/DDBJ databases">
        <title>Flavobacteriaceae bacterium strain TP-CH-4, a member of the family Flavobacteriaceae isolated from a deep-sea seamount.</title>
        <authorList>
            <person name="Zhang D.-C."/>
        </authorList>
    </citation>
    <scope>NUCLEOTIDE SEQUENCE</scope>
    <source>
        <strain evidence="2">TP-CH-4</strain>
    </source>
</reference>
<evidence type="ECO:0000313" key="3">
    <source>
        <dbReference type="Proteomes" id="UP000707206"/>
    </source>
</evidence>
<dbReference type="AlphaFoldDB" id="A0A967AUR0"/>
<dbReference type="RefSeq" id="WP_152574867.1">
    <property type="nucleotide sequence ID" value="NZ_VIKU02000004.1"/>
</dbReference>
<dbReference type="InterPro" id="IPR025665">
    <property type="entry name" value="Beta-barrel_OMP_2"/>
</dbReference>
<name>A0A967AUR0_9FLAO</name>
<reference evidence="2" key="1">
    <citation type="submission" date="2019-07" db="EMBL/GenBank/DDBJ databases">
        <authorList>
            <person name="De-Chao Zhang Q."/>
        </authorList>
    </citation>
    <scope>NUCLEOTIDE SEQUENCE</scope>
    <source>
        <strain evidence="2">TP-CH-4</strain>
    </source>
</reference>
<proteinExistence type="predicted"/>
<dbReference type="Pfam" id="PF13568">
    <property type="entry name" value="OMP_b-brl_2"/>
    <property type="match status" value="1"/>
</dbReference>
<evidence type="ECO:0000313" key="2">
    <source>
        <dbReference type="EMBL" id="NHF60354.1"/>
    </source>
</evidence>
<evidence type="ECO:0000259" key="1">
    <source>
        <dbReference type="Pfam" id="PF13568"/>
    </source>
</evidence>
<dbReference type="EMBL" id="VIKU02000004">
    <property type="protein sequence ID" value="NHF60354.1"/>
    <property type="molecule type" value="Genomic_DNA"/>
</dbReference>
<sequence>MKKVALIIIVLIPVLCSSQKKLGAIVGLNNSSISEGFLDEISITDKFGFHVGAFYELQLDEKLMFRPKIMYSQQGNRDTYRSRRTEKLNYINIPLDFKVFDTTYLLVGPQVGFLVSENNSTFSSGDIATLDIGIKLGLGQRIHDFVAEVNVYQGIRKAVQNIDFDKGTNTVIQLSVGYYIF</sequence>
<feature type="domain" description="Outer membrane protein beta-barrel" evidence="1">
    <location>
        <begin position="42"/>
        <end position="157"/>
    </location>
</feature>
<comment type="caution">
    <text evidence="2">The sequence shown here is derived from an EMBL/GenBank/DDBJ whole genome shotgun (WGS) entry which is preliminary data.</text>
</comment>
<gene>
    <name evidence="2" type="ORF">FK220_013450</name>
</gene>